<dbReference type="Gene3D" id="6.10.140.2220">
    <property type="match status" value="1"/>
</dbReference>
<dbReference type="Proteomes" id="UP000241818">
    <property type="component" value="Unassembled WGS sequence"/>
</dbReference>
<evidence type="ECO:0000313" key="2">
    <source>
        <dbReference type="EMBL" id="PSS23395.1"/>
    </source>
</evidence>
<dbReference type="InterPro" id="IPR046341">
    <property type="entry name" value="SET_dom_sf"/>
</dbReference>
<dbReference type="RefSeq" id="XP_024723441.1">
    <property type="nucleotide sequence ID" value="XM_024869632.1"/>
</dbReference>
<sequence length="455" mass="51463">LQAYRELLNGMLGAACFWDGLLEAKRALQLSPNDPEILELRQHLKDGFEDRHNGLKKLGVKDLVAITRTGQIYQKLYPWLDEKLYKRTPELVRQVNEDFGVGNCEVKSVFFGPPEIQDKEDVGPLGVFATRDIEEGEMVMVDQCLTGISDVPSSKLAHCDACHASLSIPFIHPADIIKPSCCGKVAFCSRECYESASKGYHRIICGKDIDWLYRGNTDEKEGRGIRWRPIQFLRLMSIVISDLRAQRTPTHPLQHPLIARMAANYAPASKHHPDTCCDWQYFENVVAPHRILQLLDVDMFTSPEFSPEVIQTIYWRMENNASMSTVNLSLSKPDPTLLDAEKDAVHMICLNPNYLFFNHSCEPNVSWHGAIPDPWVGIEWLRGLDGEIMRPGCSAVWCSAARDIRKGEELKISYVGNPRGDVRGDRESKRSWLAKWFEGGCGCDICKGENEKAKV</sequence>
<dbReference type="Pfam" id="PF00856">
    <property type="entry name" value="SET"/>
    <property type="match status" value="1"/>
</dbReference>
<dbReference type="Gene3D" id="2.170.270.10">
    <property type="entry name" value="SET domain"/>
    <property type="match status" value="1"/>
</dbReference>
<dbReference type="PANTHER" id="PTHR12197:SF251">
    <property type="entry name" value="EG:BACR7C10.4 PROTEIN"/>
    <property type="match status" value="1"/>
</dbReference>
<dbReference type="GeneID" id="36577713"/>
<protein>
    <recommendedName>
        <fullName evidence="1">SET domain-containing protein</fullName>
    </recommendedName>
</protein>
<dbReference type="SUPFAM" id="SSF82199">
    <property type="entry name" value="SET domain"/>
    <property type="match status" value="1"/>
</dbReference>
<dbReference type="GO" id="GO:0005634">
    <property type="term" value="C:nucleus"/>
    <property type="evidence" value="ECO:0007669"/>
    <property type="project" value="TreeGrafter"/>
</dbReference>
<dbReference type="InterPro" id="IPR050869">
    <property type="entry name" value="H3K4_H4K5_MeTrfase"/>
</dbReference>
<dbReference type="Gene3D" id="1.10.220.160">
    <property type="match status" value="1"/>
</dbReference>
<dbReference type="InterPro" id="IPR001214">
    <property type="entry name" value="SET_dom"/>
</dbReference>
<evidence type="ECO:0000313" key="3">
    <source>
        <dbReference type="Proteomes" id="UP000241818"/>
    </source>
</evidence>
<evidence type="ECO:0000259" key="1">
    <source>
        <dbReference type="PROSITE" id="PS50280"/>
    </source>
</evidence>
<gene>
    <name evidence="2" type="ORF">M430DRAFT_85431</name>
</gene>
<dbReference type="PROSITE" id="PS50280">
    <property type="entry name" value="SET"/>
    <property type="match status" value="1"/>
</dbReference>
<dbReference type="OrthoDB" id="438641at2759"/>
<feature type="non-terminal residue" evidence="2">
    <location>
        <position position="1"/>
    </location>
</feature>
<feature type="domain" description="SET" evidence="1">
    <location>
        <begin position="104"/>
        <end position="415"/>
    </location>
</feature>
<keyword evidence="3" id="KW-1185">Reference proteome</keyword>
<dbReference type="AlphaFoldDB" id="A0A2T3B940"/>
<feature type="non-terminal residue" evidence="2">
    <location>
        <position position="455"/>
    </location>
</feature>
<dbReference type="EMBL" id="KZ679008">
    <property type="protein sequence ID" value="PSS23395.1"/>
    <property type="molecule type" value="Genomic_DNA"/>
</dbReference>
<name>A0A2T3B940_AMORE</name>
<organism evidence="2 3">
    <name type="scientific">Amorphotheca resinae ATCC 22711</name>
    <dbReference type="NCBI Taxonomy" id="857342"/>
    <lineage>
        <taxon>Eukaryota</taxon>
        <taxon>Fungi</taxon>
        <taxon>Dikarya</taxon>
        <taxon>Ascomycota</taxon>
        <taxon>Pezizomycotina</taxon>
        <taxon>Leotiomycetes</taxon>
        <taxon>Helotiales</taxon>
        <taxon>Amorphothecaceae</taxon>
        <taxon>Amorphotheca</taxon>
    </lineage>
</organism>
<proteinExistence type="predicted"/>
<reference evidence="2 3" key="1">
    <citation type="journal article" date="2018" name="New Phytol.">
        <title>Comparative genomics and transcriptomics depict ericoid mycorrhizal fungi as versatile saprotrophs and plant mutualists.</title>
        <authorList>
            <person name="Martino E."/>
            <person name="Morin E."/>
            <person name="Grelet G.A."/>
            <person name="Kuo A."/>
            <person name="Kohler A."/>
            <person name="Daghino S."/>
            <person name="Barry K.W."/>
            <person name="Cichocki N."/>
            <person name="Clum A."/>
            <person name="Dockter R.B."/>
            <person name="Hainaut M."/>
            <person name="Kuo R.C."/>
            <person name="LaButti K."/>
            <person name="Lindahl B.D."/>
            <person name="Lindquist E.A."/>
            <person name="Lipzen A."/>
            <person name="Khouja H.R."/>
            <person name="Magnuson J."/>
            <person name="Murat C."/>
            <person name="Ohm R.A."/>
            <person name="Singer S.W."/>
            <person name="Spatafora J.W."/>
            <person name="Wang M."/>
            <person name="Veneault-Fourrey C."/>
            <person name="Henrissat B."/>
            <person name="Grigoriev I.V."/>
            <person name="Martin F.M."/>
            <person name="Perotto S."/>
        </authorList>
    </citation>
    <scope>NUCLEOTIDE SEQUENCE [LARGE SCALE GENOMIC DNA]</scope>
    <source>
        <strain evidence="2 3">ATCC 22711</strain>
    </source>
</reference>
<dbReference type="PANTHER" id="PTHR12197">
    <property type="entry name" value="HISTONE-LYSINE N-METHYLTRANSFERASE SMYD"/>
    <property type="match status" value="1"/>
</dbReference>
<dbReference type="InParanoid" id="A0A2T3B940"/>
<dbReference type="STRING" id="857342.A0A2T3B940"/>
<accession>A0A2T3B940</accession>